<evidence type="ECO:0000313" key="1">
    <source>
        <dbReference type="EMBL" id="KAF4610213.1"/>
    </source>
</evidence>
<protein>
    <submittedName>
        <fullName evidence="1">Uncharacterized protein</fullName>
    </submittedName>
</protein>
<keyword evidence="2" id="KW-1185">Reference proteome</keyword>
<proteinExistence type="predicted"/>
<name>A0A8H4VI52_9AGAR</name>
<organism evidence="1 2">
    <name type="scientific">Agrocybe pediades</name>
    <dbReference type="NCBI Taxonomy" id="84607"/>
    <lineage>
        <taxon>Eukaryota</taxon>
        <taxon>Fungi</taxon>
        <taxon>Dikarya</taxon>
        <taxon>Basidiomycota</taxon>
        <taxon>Agaricomycotina</taxon>
        <taxon>Agaricomycetes</taxon>
        <taxon>Agaricomycetidae</taxon>
        <taxon>Agaricales</taxon>
        <taxon>Agaricineae</taxon>
        <taxon>Strophariaceae</taxon>
        <taxon>Agrocybe</taxon>
    </lineage>
</organism>
<dbReference type="EMBL" id="JAACJL010000059">
    <property type="protein sequence ID" value="KAF4610213.1"/>
    <property type="molecule type" value="Genomic_DNA"/>
</dbReference>
<gene>
    <name evidence="1" type="ORF">D9613_010550</name>
</gene>
<dbReference type="AlphaFoldDB" id="A0A8H4VI52"/>
<dbReference type="Proteomes" id="UP000521872">
    <property type="component" value="Unassembled WGS sequence"/>
</dbReference>
<comment type="caution">
    <text evidence="1">The sequence shown here is derived from an EMBL/GenBank/DDBJ whole genome shotgun (WGS) entry which is preliminary data.</text>
</comment>
<sequence length="205" mass="22559">MLESPEQRTVVNALGFRPKNVTQDMRLTDELSANRSTRYPTCSLIYLQDLLVLTAQPLLRSDNIRYDLLRTGSVSATTNKLLERGFLDAPPPAYHTLYPPSTTANTNNNNAAAGARATTTAAAAAAAAAQKKKETLIQRYGLEERLQTAEEIKLEEVGGKAVWEDSAEKREASLRERKARMVLAARQRLLAQEAKRKEAGQSSSS</sequence>
<reference evidence="1 2" key="1">
    <citation type="submission" date="2019-12" db="EMBL/GenBank/DDBJ databases">
        <authorList>
            <person name="Floudas D."/>
            <person name="Bentzer J."/>
            <person name="Ahren D."/>
            <person name="Johansson T."/>
            <person name="Persson P."/>
            <person name="Tunlid A."/>
        </authorList>
    </citation>
    <scope>NUCLEOTIDE SEQUENCE [LARGE SCALE GENOMIC DNA]</scope>
    <source>
        <strain evidence="1 2">CBS 102.39</strain>
    </source>
</reference>
<evidence type="ECO:0000313" key="2">
    <source>
        <dbReference type="Proteomes" id="UP000521872"/>
    </source>
</evidence>
<accession>A0A8H4VI52</accession>
<dbReference type="Gene3D" id="1.10.8.10">
    <property type="entry name" value="DNA helicase RuvA subunit, C-terminal domain"/>
    <property type="match status" value="1"/>
</dbReference>